<dbReference type="InterPro" id="IPR019012">
    <property type="entry name" value="RNA_cap_Gua-N2-MeTrfase"/>
</dbReference>
<evidence type="ECO:0000313" key="2">
    <source>
        <dbReference type="EMBL" id="MBR7832406.1"/>
    </source>
</evidence>
<dbReference type="AlphaFoldDB" id="A0A941IRL7"/>
<proteinExistence type="predicted"/>
<dbReference type="InterPro" id="IPR041497">
    <property type="entry name" value="Thump-like"/>
</dbReference>
<keyword evidence="3" id="KW-1185">Reference proteome</keyword>
<dbReference type="Pfam" id="PF18096">
    <property type="entry name" value="Thump_like"/>
    <property type="match status" value="1"/>
</dbReference>
<dbReference type="Gene3D" id="3.40.50.150">
    <property type="entry name" value="Vaccinia Virus protein VP39"/>
    <property type="match status" value="1"/>
</dbReference>
<dbReference type="CDD" id="cd02440">
    <property type="entry name" value="AdoMet_MTases"/>
    <property type="match status" value="1"/>
</dbReference>
<dbReference type="EMBL" id="JAGSOG010000010">
    <property type="protein sequence ID" value="MBR7832406.1"/>
    <property type="molecule type" value="Genomic_DNA"/>
</dbReference>
<dbReference type="Pfam" id="PF09445">
    <property type="entry name" value="Methyltransf_15"/>
    <property type="match status" value="1"/>
</dbReference>
<name>A0A941IRL7_9ACTN</name>
<dbReference type="PANTHER" id="PTHR14741">
    <property type="entry name" value="S-ADENOSYLMETHIONINE-DEPENDENT METHYLTRANSFERASE RELATED"/>
    <property type="match status" value="1"/>
</dbReference>
<dbReference type="InterPro" id="IPR029063">
    <property type="entry name" value="SAM-dependent_MTases_sf"/>
</dbReference>
<dbReference type="GO" id="GO:0008168">
    <property type="term" value="F:methyltransferase activity"/>
    <property type="evidence" value="ECO:0007669"/>
    <property type="project" value="InterPro"/>
</dbReference>
<evidence type="ECO:0000259" key="1">
    <source>
        <dbReference type="Pfam" id="PF18096"/>
    </source>
</evidence>
<reference evidence="2" key="1">
    <citation type="submission" date="2021-04" db="EMBL/GenBank/DDBJ databases">
        <title>Genome based classification of Actinospica acidithermotolerans sp. nov., an actinobacterium isolated from an Indonesian hot spring.</title>
        <authorList>
            <person name="Kusuma A.B."/>
            <person name="Putra K.E."/>
            <person name="Nafisah S."/>
            <person name="Loh J."/>
            <person name="Nouioui I."/>
            <person name="Goodfellow M."/>
        </authorList>
    </citation>
    <scope>NUCLEOTIDE SEQUENCE</scope>
    <source>
        <strain evidence="2">CSCA 57</strain>
    </source>
</reference>
<sequence length="412" mass="43883">MDLTEFDYLLTERGQALLAELAAGEAPDPLAAATRLRARHPAELVSAALTQDRLRRRARAKFGEQAALLYFTEAGYEQSTRREVARLRAERFMNAGVRRVADLCCGVGGDALAFAAAGMDVLAVDRDPLTCAVLRANAAALGLAERVEVRCADVTEVALDGCDAVFLDPARRAERGRVFDPAGYSPPWSFALGLADRVPAAGFKVAPGIPHEALPAAAEAEWVSDGGEVKEAGIYFGPLRTAARRATLLPGPHSLASGTGFIGSGEAGSELVEPGIPQDPPVGEVGRYLYEPDGAVIRARLLGDLAAQLDARTLDPTIAYLTSDQLTDTPYAAAYEITDLLPFTVKKLRALVAERGYGTLTIKKRGADVDPEALRRQLLRRQSGASAPKTNAATLVVTRHRGRHVALVARAL</sequence>
<dbReference type="SUPFAM" id="SSF53335">
    <property type="entry name" value="S-adenosyl-L-methionine-dependent methyltransferases"/>
    <property type="match status" value="1"/>
</dbReference>
<protein>
    <recommendedName>
        <fullName evidence="1">THUMP-like domain-containing protein</fullName>
    </recommendedName>
</protein>
<evidence type="ECO:0000313" key="3">
    <source>
        <dbReference type="Proteomes" id="UP000675781"/>
    </source>
</evidence>
<dbReference type="GO" id="GO:0036261">
    <property type="term" value="P:7-methylguanosine cap hypermethylation"/>
    <property type="evidence" value="ECO:0007669"/>
    <property type="project" value="InterPro"/>
</dbReference>
<dbReference type="Proteomes" id="UP000675781">
    <property type="component" value="Unassembled WGS sequence"/>
</dbReference>
<gene>
    <name evidence="2" type="ORF">KDL01_04005</name>
</gene>
<dbReference type="PANTHER" id="PTHR14741:SF32">
    <property type="entry name" value="TRIMETHYLGUANOSINE SYNTHASE"/>
    <property type="match status" value="1"/>
</dbReference>
<comment type="caution">
    <text evidence="2">The sequence shown here is derived from an EMBL/GenBank/DDBJ whole genome shotgun (WGS) entry which is preliminary data.</text>
</comment>
<organism evidence="2 3">
    <name type="scientific">Actinospica durhamensis</name>
    <dbReference type="NCBI Taxonomy" id="1508375"/>
    <lineage>
        <taxon>Bacteria</taxon>
        <taxon>Bacillati</taxon>
        <taxon>Actinomycetota</taxon>
        <taxon>Actinomycetes</taxon>
        <taxon>Catenulisporales</taxon>
        <taxon>Actinospicaceae</taxon>
        <taxon>Actinospica</taxon>
    </lineage>
</organism>
<feature type="domain" description="THUMP-like" evidence="1">
    <location>
        <begin position="333"/>
        <end position="410"/>
    </location>
</feature>
<accession>A0A941IRL7</accession>